<gene>
    <name evidence="2" type="ORF">ACFP1H_00070</name>
</gene>
<evidence type="ECO:0000313" key="3">
    <source>
        <dbReference type="Proteomes" id="UP001596190"/>
    </source>
</evidence>
<feature type="non-terminal residue" evidence="2">
    <location>
        <position position="1"/>
    </location>
</feature>
<protein>
    <submittedName>
        <fullName evidence="2">Transposase</fullName>
    </submittedName>
</protein>
<dbReference type="PANTHER" id="PTHR33498">
    <property type="entry name" value="TRANSPOSASE FOR INSERTION SEQUENCE ELEMENT IS1557"/>
    <property type="match status" value="1"/>
</dbReference>
<dbReference type="Pfam" id="PF01610">
    <property type="entry name" value="DDE_Tnp_ISL3"/>
    <property type="match status" value="1"/>
</dbReference>
<accession>A0ABW1T4T8</accession>
<dbReference type="PANTHER" id="PTHR33498:SF1">
    <property type="entry name" value="TRANSPOSASE FOR INSERTION SEQUENCE ELEMENT IS1557"/>
    <property type="match status" value="1"/>
</dbReference>
<dbReference type="EMBL" id="JBHSSA010000001">
    <property type="protein sequence ID" value="MFC6253034.1"/>
    <property type="molecule type" value="Genomic_DNA"/>
</dbReference>
<comment type="caution">
    <text evidence="2">The sequence shown here is derived from an EMBL/GenBank/DDBJ whole genome shotgun (WGS) entry which is preliminary data.</text>
</comment>
<reference evidence="3" key="1">
    <citation type="journal article" date="2019" name="Int. J. Syst. Evol. Microbiol.">
        <title>The Global Catalogue of Microorganisms (GCM) 10K type strain sequencing project: providing services to taxonomists for standard genome sequencing and annotation.</title>
        <authorList>
            <consortium name="The Broad Institute Genomics Platform"/>
            <consortium name="The Broad Institute Genome Sequencing Center for Infectious Disease"/>
            <person name="Wu L."/>
            <person name="Ma J."/>
        </authorList>
    </citation>
    <scope>NUCLEOTIDE SEQUENCE [LARGE SCALE GENOMIC DNA]</scope>
    <source>
        <strain evidence="3">CCM 8950</strain>
    </source>
</reference>
<dbReference type="Proteomes" id="UP001596190">
    <property type="component" value="Unassembled WGS sequence"/>
</dbReference>
<evidence type="ECO:0000313" key="2">
    <source>
        <dbReference type="EMBL" id="MFC6253034.1"/>
    </source>
</evidence>
<dbReference type="InterPro" id="IPR047951">
    <property type="entry name" value="Transpos_ISL3"/>
</dbReference>
<feature type="domain" description="Transposase IS204/IS1001/IS1096/IS1165 DDE" evidence="1">
    <location>
        <begin position="1"/>
        <end position="184"/>
    </location>
</feature>
<evidence type="ECO:0000259" key="1">
    <source>
        <dbReference type="Pfam" id="PF01610"/>
    </source>
</evidence>
<organism evidence="2 3">
    <name type="scientific">Secundilactobacillus hailunensis</name>
    <dbReference type="NCBI Taxonomy" id="2559923"/>
    <lineage>
        <taxon>Bacteria</taxon>
        <taxon>Bacillati</taxon>
        <taxon>Bacillota</taxon>
        <taxon>Bacilli</taxon>
        <taxon>Lactobacillales</taxon>
        <taxon>Lactobacillaceae</taxon>
        <taxon>Secundilactobacillus</taxon>
    </lineage>
</organism>
<dbReference type="InterPro" id="IPR002560">
    <property type="entry name" value="Transposase_DDE"/>
</dbReference>
<dbReference type="RefSeq" id="WP_380958047.1">
    <property type="nucleotide sequence ID" value="NZ_JBHSSA010000001.1"/>
</dbReference>
<keyword evidence="3" id="KW-1185">Reference proteome</keyword>
<sequence length="189" mass="21947">SYQNFVHELFPNAEIVIDRFHIVQLLGRAMDQLRVQCLKQLDPHSREHKVMKTDWRLFHKAHPNASKMRYLRGLNEYSTEQNAIDLGTDKFPAFKAAYEAYIDVHEALMNHQVSRLKALITNYQRAESTMDTAMTTLRKNLTGVLNAARSSYSNGPIEGKNRKIKQLKRNCYGFANQENMFIRIFQIAA</sequence>
<name>A0ABW1T4T8_9LACO</name>
<proteinExistence type="predicted"/>